<proteinExistence type="predicted"/>
<dbReference type="Gene3D" id="3.30.70.2450">
    <property type="match status" value="1"/>
</dbReference>
<evidence type="ECO:0000313" key="7">
    <source>
        <dbReference type="Proteomes" id="UP000595703"/>
    </source>
</evidence>
<keyword evidence="6" id="KW-0560">Oxidoreductase</keyword>
<accession>A0A7U3UZ42</accession>
<feature type="compositionally biased region" description="Low complexity" evidence="4">
    <location>
        <begin position="432"/>
        <end position="443"/>
    </location>
</feature>
<sequence length="525" mass="55430">MVVAGAGPTGLLLAGDLAAAGVAVEVLERRPEGVSNLTRAFGVHARTLEVLDARGLADELVPTGQVIRELRLFGAVPFDIGRLPSRYPFLLVTPQYEVEKLLLRRAEENGATIRYGARVVGVAQDADKVTVSVRDTAGGDGGRDEEEGEGAVRTVHASYLVGADGVRSAVREALGLPFPGKVVIRSVALADVRFTERPELVVRVHGTGDAFGFIAPFGDGWWRVGGWDRAHRGEPDDAPLEFEELRSIIERAFGSDFGMHDPRWLSRFHSDERQVPRYRVGRVLLAGDAAHQHSPAGGQGMNTGLQDAANLGWKLAAVLGGRAGDTLLDSYHTERHPIGRAVLRSSGLNLRLAMAHNPLEVALRTVRKLVVTHVGPVTRQAVGEITGVGYSYPAPRGSHRQAGRRAPDLALDRGRLYEVLREGRFVLVLPPAETSGATESGTAGTPGGDGADGTDGASRASGTDVGAPADADPRADRLVVARLTAGDVPVPASGEAALVRPDGYFAWVGSAAPDAVEAGIAPWVG</sequence>
<feature type="region of interest" description="Disordered" evidence="4">
    <location>
        <begin position="431"/>
        <end position="473"/>
    </location>
</feature>
<dbReference type="InterPro" id="IPR002938">
    <property type="entry name" value="FAD-bd"/>
</dbReference>
<feature type="compositionally biased region" description="Gly residues" evidence="4">
    <location>
        <begin position="444"/>
        <end position="453"/>
    </location>
</feature>
<gene>
    <name evidence="6" type="ORF">RVR_8903</name>
</gene>
<dbReference type="AlphaFoldDB" id="A0A7U3UZ42"/>
<comment type="cofactor">
    <cofactor evidence="1">
        <name>FAD</name>
        <dbReference type="ChEBI" id="CHEBI:57692"/>
    </cofactor>
</comment>
<evidence type="ECO:0000256" key="2">
    <source>
        <dbReference type="ARBA" id="ARBA00022630"/>
    </source>
</evidence>
<evidence type="ECO:0000259" key="5">
    <source>
        <dbReference type="Pfam" id="PF01494"/>
    </source>
</evidence>
<reference evidence="6 7" key="1">
    <citation type="journal article" date="2010" name="J. Bacteriol.">
        <title>Biochemical characterization of a novel indole prenyltransferase from Streptomyces sp. SN-593.</title>
        <authorList>
            <person name="Takahashi S."/>
            <person name="Takagi H."/>
            <person name="Toyoda A."/>
            <person name="Uramoto M."/>
            <person name="Nogawa T."/>
            <person name="Ueki M."/>
            <person name="Sakaki Y."/>
            <person name="Osada H."/>
        </authorList>
    </citation>
    <scope>NUCLEOTIDE SEQUENCE [LARGE SCALE GENOMIC DNA]</scope>
    <source>
        <strain evidence="6 7">SN-593</strain>
    </source>
</reference>
<dbReference type="PRINTS" id="PR00420">
    <property type="entry name" value="RNGMNOXGNASE"/>
</dbReference>
<reference evidence="6 7" key="3">
    <citation type="journal article" date="2011" name="Nat. Chem. Biol.">
        <title>Reveromycin A biosynthesis uses RevG and RevJ for stereospecific spiroacetal formation.</title>
        <authorList>
            <person name="Takahashi S."/>
            <person name="Toyoda A."/>
            <person name="Sekiyama Y."/>
            <person name="Takagi H."/>
            <person name="Nogawa T."/>
            <person name="Uramoto M."/>
            <person name="Suzuki R."/>
            <person name="Koshino H."/>
            <person name="Kumano T."/>
            <person name="Panthee S."/>
            <person name="Dairi T."/>
            <person name="Ishikawa J."/>
            <person name="Ikeda H."/>
            <person name="Sakaki Y."/>
            <person name="Osada H."/>
        </authorList>
    </citation>
    <scope>NUCLEOTIDE SEQUENCE [LARGE SCALE GENOMIC DNA]</scope>
    <source>
        <strain evidence="6 7">SN-593</strain>
    </source>
</reference>
<protein>
    <submittedName>
        <fullName evidence="6">Putative monooxygenase</fullName>
    </submittedName>
</protein>
<keyword evidence="6" id="KW-0503">Monooxygenase</keyword>
<dbReference type="GO" id="GO:0016709">
    <property type="term" value="F:oxidoreductase activity, acting on paired donors, with incorporation or reduction of molecular oxygen, NAD(P)H as one donor, and incorporation of one atom of oxygen"/>
    <property type="evidence" value="ECO:0007669"/>
    <property type="project" value="UniProtKB-ARBA"/>
</dbReference>
<keyword evidence="7" id="KW-1185">Reference proteome</keyword>
<organism evidence="6 7">
    <name type="scientific">Actinacidiphila reveromycinica</name>
    <dbReference type="NCBI Taxonomy" id="659352"/>
    <lineage>
        <taxon>Bacteria</taxon>
        <taxon>Bacillati</taxon>
        <taxon>Actinomycetota</taxon>
        <taxon>Actinomycetes</taxon>
        <taxon>Kitasatosporales</taxon>
        <taxon>Streptomycetaceae</taxon>
        <taxon>Actinacidiphila</taxon>
    </lineage>
</organism>
<reference evidence="6 7" key="2">
    <citation type="journal article" date="2011" name="J. Antibiot.">
        <title>Furaquinocins I and J: novel polyketide isoprenoid hybrid compounds from Streptomyces reveromyceticus SN-593.</title>
        <authorList>
            <person name="Panthee S."/>
            <person name="Takahashi S."/>
            <person name="Takagi H."/>
            <person name="Nogawa T."/>
            <person name="Oowada E."/>
            <person name="Uramoto M."/>
            <person name="Osada H."/>
        </authorList>
    </citation>
    <scope>NUCLEOTIDE SEQUENCE [LARGE SCALE GENOMIC DNA]</scope>
    <source>
        <strain evidence="6 7">SN-593</strain>
    </source>
</reference>
<evidence type="ECO:0000256" key="4">
    <source>
        <dbReference type="SAM" id="MobiDB-lite"/>
    </source>
</evidence>
<dbReference type="PANTHER" id="PTHR43004:SF19">
    <property type="entry name" value="BINDING MONOOXYGENASE, PUTATIVE (JCVI)-RELATED"/>
    <property type="match status" value="1"/>
</dbReference>
<dbReference type="PANTHER" id="PTHR43004">
    <property type="entry name" value="TRK SYSTEM POTASSIUM UPTAKE PROTEIN"/>
    <property type="match status" value="1"/>
</dbReference>
<evidence type="ECO:0000313" key="6">
    <source>
        <dbReference type="EMBL" id="BBB01471.1"/>
    </source>
</evidence>
<dbReference type="SUPFAM" id="SSF51905">
    <property type="entry name" value="FAD/NAD(P)-binding domain"/>
    <property type="match status" value="1"/>
</dbReference>
<feature type="compositionally biased region" description="Low complexity" evidence="4">
    <location>
        <begin position="454"/>
        <end position="470"/>
    </location>
</feature>
<dbReference type="EMBL" id="AP018365">
    <property type="protein sequence ID" value="BBB01471.1"/>
    <property type="molecule type" value="Genomic_DNA"/>
</dbReference>
<feature type="domain" description="FAD-binding" evidence="5">
    <location>
        <begin position="2"/>
        <end position="345"/>
    </location>
</feature>
<dbReference type="Proteomes" id="UP000595703">
    <property type="component" value="Chromosome"/>
</dbReference>
<evidence type="ECO:0000256" key="1">
    <source>
        <dbReference type="ARBA" id="ARBA00001974"/>
    </source>
</evidence>
<reference evidence="6 7" key="4">
    <citation type="journal article" date="2020" name="Sci. Rep.">
        <title>beta-carboline chemical signals induce reveromycin production through a LuxR family regulator in Streptomyces sp. SN-593.</title>
        <authorList>
            <person name="Panthee S."/>
            <person name="Kito N."/>
            <person name="Hayashi T."/>
            <person name="Shimizu T."/>
            <person name="Ishikawa J."/>
            <person name="Hamamoto H."/>
            <person name="Osada H."/>
            <person name="Takahashi S."/>
        </authorList>
    </citation>
    <scope>NUCLEOTIDE SEQUENCE [LARGE SCALE GENOMIC DNA]</scope>
    <source>
        <strain evidence="6 7">SN-593</strain>
    </source>
</reference>
<evidence type="ECO:0000256" key="3">
    <source>
        <dbReference type="ARBA" id="ARBA00022827"/>
    </source>
</evidence>
<dbReference type="Gene3D" id="3.40.30.120">
    <property type="match status" value="1"/>
</dbReference>
<dbReference type="InterPro" id="IPR050641">
    <property type="entry name" value="RIFMO-like"/>
</dbReference>
<dbReference type="Gene3D" id="3.50.50.60">
    <property type="entry name" value="FAD/NAD(P)-binding domain"/>
    <property type="match status" value="1"/>
</dbReference>
<dbReference type="KEGG" id="arev:RVR_8903"/>
<keyword evidence="2" id="KW-0285">Flavoprotein</keyword>
<dbReference type="GO" id="GO:0071949">
    <property type="term" value="F:FAD binding"/>
    <property type="evidence" value="ECO:0007669"/>
    <property type="project" value="InterPro"/>
</dbReference>
<name>A0A7U3UZ42_9ACTN</name>
<dbReference type="Pfam" id="PF01494">
    <property type="entry name" value="FAD_binding_3"/>
    <property type="match status" value="1"/>
</dbReference>
<dbReference type="InterPro" id="IPR036188">
    <property type="entry name" value="FAD/NAD-bd_sf"/>
</dbReference>
<keyword evidence="3" id="KW-0274">FAD</keyword>